<protein>
    <recommendedName>
        <fullName evidence="3">Tetratricopeptide repeat protein</fullName>
    </recommendedName>
</protein>
<accession>A0A841R8X5</accession>
<reference evidence="1 2" key="1">
    <citation type="submission" date="2020-08" db="EMBL/GenBank/DDBJ databases">
        <title>Genomic Encyclopedia of Type Strains, Phase IV (KMG-IV): sequencing the most valuable type-strain genomes for metagenomic binning, comparative biology and taxonomic classification.</title>
        <authorList>
            <person name="Goeker M."/>
        </authorList>
    </citation>
    <scope>NUCLEOTIDE SEQUENCE [LARGE SCALE GENOMIC DNA]</scope>
    <source>
        <strain evidence="1 2">DSM 2461</strain>
    </source>
</reference>
<dbReference type="Gene3D" id="2.60.40.10">
    <property type="entry name" value="Immunoglobulins"/>
    <property type="match status" value="1"/>
</dbReference>
<evidence type="ECO:0000313" key="2">
    <source>
        <dbReference type="Proteomes" id="UP000587760"/>
    </source>
</evidence>
<keyword evidence="2" id="KW-1185">Reference proteome</keyword>
<comment type="caution">
    <text evidence="1">The sequence shown here is derived from an EMBL/GenBank/DDBJ whole genome shotgun (WGS) entry which is preliminary data.</text>
</comment>
<dbReference type="EMBL" id="JACHGJ010000002">
    <property type="protein sequence ID" value="MBB6480246.1"/>
    <property type="molecule type" value="Genomic_DNA"/>
</dbReference>
<sequence length="395" mass="45056">MKVQFLITALVLLLSPLFSQEMKLYAPFPSRLEAVTSGSDIVLTWKDAVDVDEGTYEIFRADRALTADNLYLAEKIGTVPGGTQTFKDKPPSGAQVYYAVFVNDSTQVYKICIPYRNVTISPVSIEESDIEETRSTVISNLTAQIFDSDVAISYDSSLEERSIILFRSTSVIDSYDKIIKSVLIGEDSGSQTSIIDNPIAGLNYYYAAIDAALYRSGSRNLLYSGNYTTDPVHIKFSHEITEDNRFVKSAMPLPLLKISSDLKSGEKLEERRNTDYDRTLEPETLNQIRRMIEREKTIPDQPEKTVLAYNKNINPIVTSYFAGGLYERCADALEPFLSSLNDRETREQSHFYRGQCFYYLGRYNEALLELIMVEKTYYRETEPFFNAIYREIKRD</sequence>
<proteinExistence type="predicted"/>
<dbReference type="InterPro" id="IPR013783">
    <property type="entry name" value="Ig-like_fold"/>
</dbReference>
<evidence type="ECO:0000313" key="1">
    <source>
        <dbReference type="EMBL" id="MBB6480246.1"/>
    </source>
</evidence>
<name>A0A841R8X5_9SPIO</name>
<dbReference type="AlphaFoldDB" id="A0A841R8X5"/>
<evidence type="ECO:0008006" key="3">
    <source>
        <dbReference type="Google" id="ProtNLM"/>
    </source>
</evidence>
<organism evidence="1 2">
    <name type="scientific">Spirochaeta isovalerica</name>
    <dbReference type="NCBI Taxonomy" id="150"/>
    <lineage>
        <taxon>Bacteria</taxon>
        <taxon>Pseudomonadati</taxon>
        <taxon>Spirochaetota</taxon>
        <taxon>Spirochaetia</taxon>
        <taxon>Spirochaetales</taxon>
        <taxon>Spirochaetaceae</taxon>
        <taxon>Spirochaeta</taxon>
    </lineage>
</organism>
<dbReference type="Proteomes" id="UP000587760">
    <property type="component" value="Unassembled WGS sequence"/>
</dbReference>
<dbReference type="RefSeq" id="WP_184746210.1">
    <property type="nucleotide sequence ID" value="NZ_JACHGJ010000002.1"/>
</dbReference>
<gene>
    <name evidence="1" type="ORF">HNR50_001904</name>
</gene>